<dbReference type="GO" id="GO:0004674">
    <property type="term" value="F:protein serine/threonine kinase activity"/>
    <property type="evidence" value="ECO:0007669"/>
    <property type="project" value="TreeGrafter"/>
</dbReference>
<protein>
    <recommendedName>
        <fullName evidence="2">Protein kinase domain-containing protein</fullName>
    </recommendedName>
</protein>
<dbReference type="PANTHER" id="PTHR44329">
    <property type="entry name" value="SERINE/THREONINE-PROTEIN KINASE TNNI3K-RELATED"/>
    <property type="match status" value="1"/>
</dbReference>
<dbReference type="PROSITE" id="PS50011">
    <property type="entry name" value="PROTEIN_KINASE_DOM"/>
    <property type="match status" value="1"/>
</dbReference>
<dbReference type="Gene3D" id="1.25.40.180">
    <property type="match status" value="1"/>
</dbReference>
<feature type="domain" description="Protein kinase" evidence="2">
    <location>
        <begin position="724"/>
        <end position="993"/>
    </location>
</feature>
<dbReference type="GO" id="GO:0005524">
    <property type="term" value="F:ATP binding"/>
    <property type="evidence" value="ECO:0007669"/>
    <property type="project" value="InterPro"/>
</dbReference>
<evidence type="ECO:0000313" key="3">
    <source>
        <dbReference type="EMBL" id="KAJ3570292.1"/>
    </source>
</evidence>
<dbReference type="InterPro" id="IPR001245">
    <property type="entry name" value="Ser-Thr/Tyr_kinase_cat_dom"/>
</dbReference>
<dbReference type="SUPFAM" id="SSF56112">
    <property type="entry name" value="Protein kinase-like (PK-like)"/>
    <property type="match status" value="1"/>
</dbReference>
<feature type="compositionally biased region" description="Low complexity" evidence="1">
    <location>
        <begin position="287"/>
        <end position="297"/>
    </location>
</feature>
<dbReference type="Pfam" id="PF07714">
    <property type="entry name" value="PK_Tyr_Ser-Thr"/>
    <property type="match status" value="1"/>
</dbReference>
<dbReference type="SMART" id="SM00220">
    <property type="entry name" value="S_TKc"/>
    <property type="match status" value="1"/>
</dbReference>
<sequence length="1013" mass="112499">MLWVSHLPDDTHLLCVPMSEGNGIHAPRPRRAWDSSELGEPRASAPTPNRAMRGTSINEETNEETKTGNSDSEGETHNENVEMSPATKNSALSSPMIEGERLEITNDSASSSRPMTPDLKAASWEDFSELYALLSQDDIHTDGEFDCNNEDDDEYFSGTESEEQLLFPLLNDEELVSMSVSTILIHPERVESSTPSEVVTLEEVLPAIRDAPTTVHIRIVDTTEESMQMTRAPLDSSSSDFRNGFPQSSANSVNTIVPEPQLLVPPPPGYKEHPEVRDIDIRLPTLSESRSSGSESSAPTSPIYTPTDEHKRYIRRYGSTQSLFTQTRFPVASVASSTIVSDTVSDLKHRASLPSMQMSSASKPLEYLDSNSREEEQCPRGTSAGEDSHPATTGKSVHSNSAQDTRFIKRLRTQSDSPRPVGRLGIPPWIPPSRVTRAISTPANPTPHTPEPWPTLNLTSPPRSHSQTIGSDINDNLDSLTAGPITAPFPLDSIMDQPLDPLQYAYRSEVFEKINKYVEAFFRGGDLDSAKFYFSDIPTAYHSDLVDGLVSKVLIVGEDDSLRMVKDLFSAVSSSSLCSKEDLVRGFDHCAKRIVAITADGTKASCLFTAMLLSTGLYREQCTELTSNTENTEKILDLWTEQTVLRHDLRCLIVELCSIRACRDLIAGLKQDDAQDMAEFLNEILLDNEFLDQAKRKPVWKVLVQLCMAAQVFPKRYEIKQIECDFARPENEGGFGIIYRGTHQGRHVCIKAVRIARLSDNKQRLKAHARELVLAAHLDHPNILPFHGVYMSEGSDPMQRFCIVTPWMDNGDLTSFLRHFAPDTSQRNLLVSDIASGIHYLHSRNIVHADLKAGNILVSGAKRAMIADFGISHLVMTKFVTSSENAGGTVNWMAPELLTDQTSPAKETDVWAFSCVCWETFTGDIPFSQHKTLGHLLRAFMERPLALPACPTGLATKTNPVGDLIWGLMKWCWDTEPNQRPTTAEIQECIEAMRLQDDRPLSGYNVTSTDTRH</sequence>
<name>A0AAD5VUI7_9AGAR</name>
<dbReference type="Proteomes" id="UP001213000">
    <property type="component" value="Unassembled WGS sequence"/>
</dbReference>
<dbReference type="InterPro" id="IPR051681">
    <property type="entry name" value="Ser/Thr_Kinases-Pseudokinases"/>
</dbReference>
<dbReference type="Gene3D" id="1.10.510.10">
    <property type="entry name" value="Transferase(Phosphotransferase) domain 1"/>
    <property type="match status" value="1"/>
</dbReference>
<gene>
    <name evidence="3" type="ORF">NP233_g4498</name>
</gene>
<reference evidence="3" key="1">
    <citation type="submission" date="2022-07" db="EMBL/GenBank/DDBJ databases">
        <title>Genome Sequence of Leucocoprinus birnbaumii.</title>
        <authorList>
            <person name="Buettner E."/>
        </authorList>
    </citation>
    <scope>NUCLEOTIDE SEQUENCE</scope>
    <source>
        <strain evidence="3">VT141</strain>
    </source>
</reference>
<dbReference type="EMBL" id="JANIEX010000245">
    <property type="protein sequence ID" value="KAJ3570292.1"/>
    <property type="molecule type" value="Genomic_DNA"/>
</dbReference>
<feature type="region of interest" description="Disordered" evidence="1">
    <location>
        <begin position="355"/>
        <end position="435"/>
    </location>
</feature>
<organism evidence="3 4">
    <name type="scientific">Leucocoprinus birnbaumii</name>
    <dbReference type="NCBI Taxonomy" id="56174"/>
    <lineage>
        <taxon>Eukaryota</taxon>
        <taxon>Fungi</taxon>
        <taxon>Dikarya</taxon>
        <taxon>Basidiomycota</taxon>
        <taxon>Agaricomycotina</taxon>
        <taxon>Agaricomycetes</taxon>
        <taxon>Agaricomycetidae</taxon>
        <taxon>Agaricales</taxon>
        <taxon>Agaricineae</taxon>
        <taxon>Agaricaceae</taxon>
        <taxon>Leucocoprinus</taxon>
    </lineage>
</organism>
<feature type="region of interest" description="Disordered" evidence="1">
    <location>
        <begin position="286"/>
        <end position="310"/>
    </location>
</feature>
<evidence type="ECO:0000313" key="4">
    <source>
        <dbReference type="Proteomes" id="UP001213000"/>
    </source>
</evidence>
<accession>A0AAD5VUI7</accession>
<evidence type="ECO:0000259" key="2">
    <source>
        <dbReference type="PROSITE" id="PS50011"/>
    </source>
</evidence>
<evidence type="ECO:0000256" key="1">
    <source>
        <dbReference type="SAM" id="MobiDB-lite"/>
    </source>
</evidence>
<dbReference type="InterPro" id="IPR008271">
    <property type="entry name" value="Ser/Thr_kinase_AS"/>
</dbReference>
<feature type="region of interest" description="Disordered" evidence="1">
    <location>
        <begin position="23"/>
        <end position="94"/>
    </location>
</feature>
<keyword evidence="4" id="KW-1185">Reference proteome</keyword>
<dbReference type="AlphaFoldDB" id="A0AAD5VUI7"/>
<proteinExistence type="predicted"/>
<dbReference type="InterPro" id="IPR011009">
    <property type="entry name" value="Kinase-like_dom_sf"/>
</dbReference>
<feature type="compositionally biased region" description="Polar residues" evidence="1">
    <location>
        <begin position="390"/>
        <end position="404"/>
    </location>
</feature>
<dbReference type="InterPro" id="IPR000719">
    <property type="entry name" value="Prot_kinase_dom"/>
</dbReference>
<dbReference type="PROSITE" id="PS00108">
    <property type="entry name" value="PROTEIN_KINASE_ST"/>
    <property type="match status" value="1"/>
</dbReference>
<dbReference type="PRINTS" id="PR00109">
    <property type="entry name" value="TYRKINASE"/>
</dbReference>
<comment type="caution">
    <text evidence="3">The sequence shown here is derived from an EMBL/GenBank/DDBJ whole genome shotgun (WGS) entry which is preliminary data.</text>
</comment>